<gene>
    <name evidence="1" type="ORF">RhiirC2_800736</name>
</gene>
<dbReference type="Proteomes" id="UP000233469">
    <property type="component" value="Unassembled WGS sequence"/>
</dbReference>
<dbReference type="AlphaFoldDB" id="A0A2N1M387"/>
<dbReference type="EMBL" id="LLXL01006194">
    <property type="protein sequence ID" value="PKK56108.1"/>
    <property type="molecule type" value="Genomic_DNA"/>
</dbReference>
<protein>
    <submittedName>
        <fullName evidence="1">Uncharacterized protein</fullName>
    </submittedName>
</protein>
<organism evidence="1 2">
    <name type="scientific">Rhizophagus irregularis</name>
    <dbReference type="NCBI Taxonomy" id="588596"/>
    <lineage>
        <taxon>Eukaryota</taxon>
        <taxon>Fungi</taxon>
        <taxon>Fungi incertae sedis</taxon>
        <taxon>Mucoromycota</taxon>
        <taxon>Glomeromycotina</taxon>
        <taxon>Glomeromycetes</taxon>
        <taxon>Glomerales</taxon>
        <taxon>Glomeraceae</taxon>
        <taxon>Rhizophagus</taxon>
    </lineage>
</organism>
<reference evidence="1 2" key="2">
    <citation type="submission" date="2017-10" db="EMBL/GenBank/DDBJ databases">
        <title>Extensive intraspecific genome diversity in a model arbuscular mycorrhizal fungus.</title>
        <authorList>
            <person name="Chen E.C.H."/>
            <person name="Morin E."/>
            <person name="Baudet D."/>
            <person name="Noel J."/>
            <person name="Ndikumana S."/>
            <person name="Charron P."/>
            <person name="St-Onge C."/>
            <person name="Giorgi J."/>
            <person name="Grigoriev I.V."/>
            <person name="Roux C."/>
            <person name="Martin F.M."/>
            <person name="Corradi N."/>
        </authorList>
    </citation>
    <scope>NUCLEOTIDE SEQUENCE [LARGE SCALE GENOMIC DNA]</scope>
    <source>
        <strain evidence="1 2">C2</strain>
    </source>
</reference>
<reference evidence="1 2" key="1">
    <citation type="submission" date="2016-04" db="EMBL/GenBank/DDBJ databases">
        <title>Genome analyses suggest a sexual origin of heterokaryosis in a supposedly ancient asexual fungus.</title>
        <authorList>
            <person name="Ropars J."/>
            <person name="Sedzielewska K."/>
            <person name="Noel J."/>
            <person name="Charron P."/>
            <person name="Farinelli L."/>
            <person name="Marton T."/>
            <person name="Kruger M."/>
            <person name="Pelin A."/>
            <person name="Brachmann A."/>
            <person name="Corradi N."/>
        </authorList>
    </citation>
    <scope>NUCLEOTIDE SEQUENCE [LARGE SCALE GENOMIC DNA]</scope>
    <source>
        <strain evidence="1 2">C2</strain>
    </source>
</reference>
<dbReference type="VEuPathDB" id="FungiDB:RhiirA1_483124"/>
<comment type="caution">
    <text evidence="1">The sequence shown here is derived from an EMBL/GenBank/DDBJ whole genome shotgun (WGS) entry which is preliminary data.</text>
</comment>
<name>A0A2N1M387_9GLOM</name>
<proteinExistence type="predicted"/>
<accession>A0A2N1M387</accession>
<evidence type="ECO:0000313" key="2">
    <source>
        <dbReference type="Proteomes" id="UP000233469"/>
    </source>
</evidence>
<sequence>MHHCSVRVISKCQLSWLSLENPLNLKVKLLTSLNGTSEEVINNATLVNNILKSQGFILYYQIADINQLADSPDRYYQLTISDKFWLKNACDYGKICIGIDGKYDFTKNIAGCGLLVAFDK</sequence>
<evidence type="ECO:0000313" key="1">
    <source>
        <dbReference type="EMBL" id="PKK56108.1"/>
    </source>
</evidence>